<dbReference type="PANTHER" id="PTHR23232">
    <property type="entry name" value="KRAB DOMAIN C2H2 ZINC FINGER"/>
    <property type="match status" value="1"/>
</dbReference>
<dbReference type="CDD" id="cd07765">
    <property type="entry name" value="KRAB_A-box"/>
    <property type="match status" value="1"/>
</dbReference>
<evidence type="ECO:0000259" key="1">
    <source>
        <dbReference type="PROSITE" id="PS50805"/>
    </source>
</evidence>
<dbReference type="PANTHER" id="PTHR23232:SF158">
    <property type="entry name" value="KRAB DOMAIN-CONTAINING PROTEIN 5"/>
    <property type="match status" value="1"/>
</dbReference>
<sequence length="110" mass="12684">LSRWTSKDSCCLREKPEREGRGKTRSREWLFLRQLTLEDVTLGDVAIEFSPEEWACLDPAQRALYRDVMLETCRNLLSLGEHRFPPGVGICPWVSLRFPSCASWEPLCLA</sequence>
<dbReference type="PROSITE" id="PS50805">
    <property type="entry name" value="KRAB"/>
    <property type="match status" value="1"/>
</dbReference>
<dbReference type="Ensembl" id="ENSSSCT00065004999.1">
    <property type="protein sequence ID" value="ENSSSCP00065002161.1"/>
    <property type="gene ID" value="ENSSSCG00065003669.1"/>
</dbReference>
<dbReference type="SUPFAM" id="SSF109640">
    <property type="entry name" value="KRAB domain (Kruppel-associated box)"/>
    <property type="match status" value="1"/>
</dbReference>
<protein>
    <recommendedName>
        <fullName evidence="1">KRAB domain-containing protein</fullName>
    </recommendedName>
</protein>
<dbReference type="Proteomes" id="UP000694570">
    <property type="component" value="Unplaced"/>
</dbReference>
<name>A0A8D0IG59_PIG</name>
<dbReference type="SMART" id="SM00349">
    <property type="entry name" value="KRAB"/>
    <property type="match status" value="1"/>
</dbReference>
<dbReference type="Ensembl" id="ENSSSCT00030070475.1">
    <property type="protein sequence ID" value="ENSSSCP00030032142.1"/>
    <property type="gene ID" value="ENSSSCG00030050579.1"/>
</dbReference>
<organism evidence="2 3">
    <name type="scientific">Sus scrofa</name>
    <name type="common">Pig</name>
    <dbReference type="NCBI Taxonomy" id="9823"/>
    <lineage>
        <taxon>Eukaryota</taxon>
        <taxon>Metazoa</taxon>
        <taxon>Chordata</taxon>
        <taxon>Craniata</taxon>
        <taxon>Vertebrata</taxon>
        <taxon>Euteleostomi</taxon>
        <taxon>Mammalia</taxon>
        <taxon>Eutheria</taxon>
        <taxon>Laurasiatheria</taxon>
        <taxon>Artiodactyla</taxon>
        <taxon>Suina</taxon>
        <taxon>Suidae</taxon>
        <taxon>Sus</taxon>
    </lineage>
</organism>
<dbReference type="Gene3D" id="6.10.140.140">
    <property type="match status" value="1"/>
</dbReference>
<proteinExistence type="predicted"/>
<evidence type="ECO:0000313" key="2">
    <source>
        <dbReference type="Ensembl" id="ENSSSCP00030032142.1"/>
    </source>
</evidence>
<dbReference type="InterPro" id="IPR050169">
    <property type="entry name" value="Krueppel_C2H2_ZnF"/>
</dbReference>
<dbReference type="Proteomes" id="UP000694725">
    <property type="component" value="Unplaced"/>
</dbReference>
<dbReference type="AlphaFoldDB" id="A0A8D0IG59"/>
<dbReference type="InterPro" id="IPR036051">
    <property type="entry name" value="KRAB_dom_sf"/>
</dbReference>
<evidence type="ECO:0000313" key="3">
    <source>
        <dbReference type="Proteomes" id="UP000694570"/>
    </source>
</evidence>
<accession>A0A8D0IG59</accession>
<reference evidence="2" key="1">
    <citation type="submission" date="2025-05" db="UniProtKB">
        <authorList>
            <consortium name="Ensembl"/>
        </authorList>
    </citation>
    <scope>IDENTIFICATION</scope>
</reference>
<dbReference type="Pfam" id="PF01352">
    <property type="entry name" value="KRAB"/>
    <property type="match status" value="1"/>
</dbReference>
<dbReference type="GO" id="GO:0006355">
    <property type="term" value="P:regulation of DNA-templated transcription"/>
    <property type="evidence" value="ECO:0007669"/>
    <property type="project" value="InterPro"/>
</dbReference>
<dbReference type="InterPro" id="IPR001909">
    <property type="entry name" value="KRAB"/>
</dbReference>
<feature type="domain" description="KRAB" evidence="1">
    <location>
        <begin position="40"/>
        <end position="110"/>
    </location>
</feature>